<protein>
    <submittedName>
        <fullName evidence="3">Hook-length control protein FliK</fullName>
    </submittedName>
</protein>
<accession>A0A1I5ASE9</accession>
<dbReference type="Pfam" id="PF02120">
    <property type="entry name" value="Flg_hook"/>
    <property type="match status" value="1"/>
</dbReference>
<dbReference type="InterPro" id="IPR021136">
    <property type="entry name" value="Flagellar_hook_control-like_C"/>
</dbReference>
<dbReference type="OrthoDB" id="8596319at2"/>
<feature type="domain" description="Flagellar hook-length control protein-like C-terminal" evidence="2">
    <location>
        <begin position="275"/>
        <end position="353"/>
    </location>
</feature>
<feature type="compositionally biased region" description="Low complexity" evidence="1">
    <location>
        <begin position="60"/>
        <end position="95"/>
    </location>
</feature>
<feature type="region of interest" description="Disordered" evidence="1">
    <location>
        <begin position="221"/>
        <end position="252"/>
    </location>
</feature>
<name>A0A1I5ASE9_9NEIS</name>
<feature type="region of interest" description="Disordered" evidence="1">
    <location>
        <begin position="53"/>
        <end position="95"/>
    </location>
</feature>
<proteinExistence type="predicted"/>
<dbReference type="AlphaFoldDB" id="A0A1I5ASE9"/>
<dbReference type="InterPro" id="IPR038610">
    <property type="entry name" value="FliK-like_C_sf"/>
</dbReference>
<dbReference type="CDD" id="cd17470">
    <property type="entry name" value="T3SS_Flik_C"/>
    <property type="match status" value="1"/>
</dbReference>
<dbReference type="Proteomes" id="UP000242869">
    <property type="component" value="Unassembled WGS sequence"/>
</dbReference>
<dbReference type="STRING" id="83765.SAMN05660284_01973"/>
<dbReference type="Gene3D" id="3.30.750.140">
    <property type="match status" value="1"/>
</dbReference>
<reference evidence="4" key="1">
    <citation type="submission" date="2016-10" db="EMBL/GenBank/DDBJ databases">
        <authorList>
            <person name="Varghese N."/>
            <person name="Submissions S."/>
        </authorList>
    </citation>
    <scope>NUCLEOTIDE SEQUENCE [LARGE SCALE GENOMIC DNA]</scope>
    <source>
        <strain evidence="4">DSM 6150</strain>
    </source>
</reference>
<feature type="compositionally biased region" description="Low complexity" evidence="1">
    <location>
        <begin position="361"/>
        <end position="373"/>
    </location>
</feature>
<organism evidence="3 4">
    <name type="scientific">Formivibrio citricus</name>
    <dbReference type="NCBI Taxonomy" id="83765"/>
    <lineage>
        <taxon>Bacteria</taxon>
        <taxon>Pseudomonadati</taxon>
        <taxon>Pseudomonadota</taxon>
        <taxon>Betaproteobacteria</taxon>
        <taxon>Neisseriales</taxon>
        <taxon>Chitinibacteraceae</taxon>
        <taxon>Formivibrio</taxon>
    </lineage>
</organism>
<evidence type="ECO:0000256" key="1">
    <source>
        <dbReference type="SAM" id="MobiDB-lite"/>
    </source>
</evidence>
<dbReference type="EMBL" id="FOVE01000014">
    <property type="protein sequence ID" value="SFN65320.1"/>
    <property type="molecule type" value="Genomic_DNA"/>
</dbReference>
<dbReference type="PANTHER" id="PTHR37533:SF2">
    <property type="entry name" value="FLAGELLAR HOOK-LENGTH CONTROL PROTEIN"/>
    <property type="match status" value="1"/>
</dbReference>
<gene>
    <name evidence="3" type="ORF">SAMN05660284_01973</name>
</gene>
<keyword evidence="4" id="KW-1185">Reference proteome</keyword>
<feature type="region of interest" description="Disordered" evidence="1">
    <location>
        <begin position="355"/>
        <end position="390"/>
    </location>
</feature>
<sequence>MSGKSKFFVKVNTMASASQVLSVSAGIGRGVETKSATTEASAEQPFGQVLAREVSRKGGEQQAGEKAAAESAKTETASAEAATTTEAQTADASATGEQQAMVDAVAMPWLLMMQQTAQATQIMPQMQGLTDAAKIAPEGAKATVLAAQGQGKAATAQPFGELASTGNGEPGAPVTGGLGQMLAANSVTESGKALPQDLSASLEKMSFSGILAGRLDNDKDALGSEEGAKSQNWLAVSQPAIRSPESSGEQVAKTAAQHVVAEPVGDSRWGDAVAQRVSMMLGRQEQQVEMQLNPPHLGPMEVRLTLGQEQASVVFASQHAAVREALEAATPKLTALLADQGIQLVNVQVASDSLHQHAQEQSRQQQASSFQSAGQGGQNGRAFDGESAAPYWRTETTVPVARSGVSLYV</sequence>
<evidence type="ECO:0000313" key="4">
    <source>
        <dbReference type="Proteomes" id="UP000242869"/>
    </source>
</evidence>
<dbReference type="PANTHER" id="PTHR37533">
    <property type="entry name" value="FLAGELLAR HOOK-LENGTH CONTROL PROTEIN"/>
    <property type="match status" value="1"/>
</dbReference>
<evidence type="ECO:0000259" key="2">
    <source>
        <dbReference type="Pfam" id="PF02120"/>
    </source>
</evidence>
<dbReference type="InterPro" id="IPR052563">
    <property type="entry name" value="FliK"/>
</dbReference>
<evidence type="ECO:0000313" key="3">
    <source>
        <dbReference type="EMBL" id="SFN65320.1"/>
    </source>
</evidence>